<organism evidence="1 2">
    <name type="scientific">Homarus americanus</name>
    <name type="common">American lobster</name>
    <dbReference type="NCBI Taxonomy" id="6706"/>
    <lineage>
        <taxon>Eukaryota</taxon>
        <taxon>Metazoa</taxon>
        <taxon>Ecdysozoa</taxon>
        <taxon>Arthropoda</taxon>
        <taxon>Crustacea</taxon>
        <taxon>Multicrustacea</taxon>
        <taxon>Malacostraca</taxon>
        <taxon>Eumalacostraca</taxon>
        <taxon>Eucarida</taxon>
        <taxon>Decapoda</taxon>
        <taxon>Pleocyemata</taxon>
        <taxon>Astacidea</taxon>
        <taxon>Nephropoidea</taxon>
        <taxon>Nephropidae</taxon>
        <taxon>Homarus</taxon>
    </lineage>
</organism>
<gene>
    <name evidence="1" type="ORF">Hamer_G009218</name>
</gene>
<name>A0A8J5NB90_HOMAM</name>
<sequence>MEGPRYLWAGLGRWPECLKRERREAGTTILHPDSVENVSDTMRILAVVILCAVAGAVEHFMCALDTPT</sequence>
<evidence type="ECO:0000313" key="2">
    <source>
        <dbReference type="Proteomes" id="UP000747542"/>
    </source>
</evidence>
<proteinExistence type="predicted"/>
<comment type="caution">
    <text evidence="1">The sequence shown here is derived from an EMBL/GenBank/DDBJ whole genome shotgun (WGS) entry which is preliminary data.</text>
</comment>
<protein>
    <submittedName>
        <fullName evidence="1">Uncharacterized protein</fullName>
    </submittedName>
</protein>
<reference evidence="1" key="1">
    <citation type="journal article" date="2021" name="Sci. Adv.">
        <title>The American lobster genome reveals insights on longevity, neural, and immune adaptations.</title>
        <authorList>
            <person name="Polinski J.M."/>
            <person name="Zimin A.V."/>
            <person name="Clark K.F."/>
            <person name="Kohn A.B."/>
            <person name="Sadowski N."/>
            <person name="Timp W."/>
            <person name="Ptitsyn A."/>
            <person name="Khanna P."/>
            <person name="Romanova D.Y."/>
            <person name="Williams P."/>
            <person name="Greenwood S.J."/>
            <person name="Moroz L.L."/>
            <person name="Walt D.R."/>
            <person name="Bodnar A.G."/>
        </authorList>
    </citation>
    <scope>NUCLEOTIDE SEQUENCE</scope>
    <source>
        <strain evidence="1">GMGI-L3</strain>
    </source>
</reference>
<keyword evidence="2" id="KW-1185">Reference proteome</keyword>
<evidence type="ECO:0000313" key="1">
    <source>
        <dbReference type="EMBL" id="KAG7176407.1"/>
    </source>
</evidence>
<dbReference type="Proteomes" id="UP000747542">
    <property type="component" value="Unassembled WGS sequence"/>
</dbReference>
<accession>A0A8J5NB90</accession>
<dbReference type="EMBL" id="JAHLQT010003582">
    <property type="protein sequence ID" value="KAG7176407.1"/>
    <property type="molecule type" value="Genomic_DNA"/>
</dbReference>
<dbReference type="AlphaFoldDB" id="A0A8J5NB90"/>